<dbReference type="InterPro" id="IPR055141">
    <property type="entry name" value="TADA2A_B-like_dom"/>
</dbReference>
<evidence type="ECO:0000259" key="1">
    <source>
        <dbReference type="PROSITE" id="PS50090"/>
    </source>
</evidence>
<feature type="non-terminal residue" evidence="3">
    <location>
        <position position="174"/>
    </location>
</feature>
<dbReference type="PANTHER" id="PTHR12374:SF63">
    <property type="entry name" value="TRANSCRIPTIONAL ADAPTER 2-BETA"/>
    <property type="match status" value="1"/>
</dbReference>
<gene>
    <name evidence="3" type="ORF">PXEA_LOCUS35650</name>
</gene>
<comment type="caution">
    <text evidence="3">The sequence shown here is derived from an EMBL/GenBank/DDBJ whole genome shotgun (WGS) entry which is preliminary data.</text>
</comment>
<sequence>CFGSGAEAGRHKRIHNYVVKYSFGDQEYTRIFGTWSSNEELRLLDAIEQYGVGNWYFLEDIADKVETRSPEECMEHYKFFYLGGNLGSEILADLNRSHRVTDHTSQNLSCLSPLQYRTATIAYLGAEEQQLLGYMPFRDDFERDYDNDAESLLCRINPICTDDDLESGMFNGIN</sequence>
<dbReference type="GO" id="GO:0003682">
    <property type="term" value="F:chromatin binding"/>
    <property type="evidence" value="ECO:0007669"/>
    <property type="project" value="TreeGrafter"/>
</dbReference>
<dbReference type="GO" id="GO:0006357">
    <property type="term" value="P:regulation of transcription by RNA polymerase II"/>
    <property type="evidence" value="ECO:0007669"/>
    <property type="project" value="TreeGrafter"/>
</dbReference>
<keyword evidence="4" id="KW-1185">Reference proteome</keyword>
<name>A0A3S5B7C2_9PLAT</name>
<proteinExistence type="predicted"/>
<dbReference type="PANTHER" id="PTHR12374">
    <property type="entry name" value="TRANSCRIPTIONAL ADAPTOR 2 ADA2 -RELATED"/>
    <property type="match status" value="1"/>
</dbReference>
<feature type="domain" description="SANT" evidence="2">
    <location>
        <begin position="30"/>
        <end position="85"/>
    </location>
</feature>
<dbReference type="PROSITE" id="PS51293">
    <property type="entry name" value="SANT"/>
    <property type="match status" value="1"/>
</dbReference>
<dbReference type="CDD" id="cd00167">
    <property type="entry name" value="SANT"/>
    <property type="match status" value="1"/>
</dbReference>
<dbReference type="InterPro" id="IPR009057">
    <property type="entry name" value="Homeodomain-like_sf"/>
</dbReference>
<dbReference type="SUPFAM" id="SSF46689">
    <property type="entry name" value="Homeodomain-like"/>
    <property type="match status" value="1"/>
</dbReference>
<dbReference type="GO" id="GO:0005634">
    <property type="term" value="C:nucleus"/>
    <property type="evidence" value="ECO:0007669"/>
    <property type="project" value="TreeGrafter"/>
</dbReference>
<dbReference type="EMBL" id="CAAALY010273136">
    <property type="protein sequence ID" value="VEL42210.1"/>
    <property type="molecule type" value="Genomic_DNA"/>
</dbReference>
<dbReference type="GO" id="GO:0070461">
    <property type="term" value="C:SAGA-type complex"/>
    <property type="evidence" value="ECO:0007669"/>
    <property type="project" value="TreeGrafter"/>
</dbReference>
<evidence type="ECO:0000259" key="2">
    <source>
        <dbReference type="PROSITE" id="PS51293"/>
    </source>
</evidence>
<accession>A0A3S5B7C2</accession>
<evidence type="ECO:0000313" key="4">
    <source>
        <dbReference type="Proteomes" id="UP000784294"/>
    </source>
</evidence>
<dbReference type="Proteomes" id="UP000784294">
    <property type="component" value="Unassembled WGS sequence"/>
</dbReference>
<dbReference type="InterPro" id="IPR017884">
    <property type="entry name" value="SANT_dom"/>
</dbReference>
<protein>
    <submittedName>
        <fullName evidence="3">Uncharacterized protein</fullName>
    </submittedName>
</protein>
<evidence type="ECO:0000313" key="3">
    <source>
        <dbReference type="EMBL" id="VEL42210.1"/>
    </source>
</evidence>
<dbReference type="SMART" id="SM00717">
    <property type="entry name" value="SANT"/>
    <property type="match status" value="1"/>
</dbReference>
<dbReference type="GO" id="GO:0003713">
    <property type="term" value="F:transcription coactivator activity"/>
    <property type="evidence" value="ECO:0007669"/>
    <property type="project" value="TreeGrafter"/>
</dbReference>
<organism evidence="3 4">
    <name type="scientific">Protopolystoma xenopodis</name>
    <dbReference type="NCBI Taxonomy" id="117903"/>
    <lineage>
        <taxon>Eukaryota</taxon>
        <taxon>Metazoa</taxon>
        <taxon>Spiralia</taxon>
        <taxon>Lophotrochozoa</taxon>
        <taxon>Platyhelminthes</taxon>
        <taxon>Monogenea</taxon>
        <taxon>Polyopisthocotylea</taxon>
        <taxon>Polystomatidea</taxon>
        <taxon>Polystomatidae</taxon>
        <taxon>Protopolystoma</taxon>
    </lineage>
</organism>
<dbReference type="Pfam" id="PF00249">
    <property type="entry name" value="Myb_DNA-binding"/>
    <property type="match status" value="1"/>
</dbReference>
<dbReference type="Pfam" id="PF22941">
    <property type="entry name" value="TADA2A-like_3rd"/>
    <property type="match status" value="1"/>
</dbReference>
<reference evidence="3" key="1">
    <citation type="submission" date="2018-11" db="EMBL/GenBank/DDBJ databases">
        <authorList>
            <consortium name="Pathogen Informatics"/>
        </authorList>
    </citation>
    <scope>NUCLEOTIDE SEQUENCE</scope>
</reference>
<dbReference type="OrthoDB" id="270417at2759"/>
<dbReference type="PROSITE" id="PS50090">
    <property type="entry name" value="MYB_LIKE"/>
    <property type="match status" value="1"/>
</dbReference>
<dbReference type="GO" id="GO:0006338">
    <property type="term" value="P:chromatin remodeling"/>
    <property type="evidence" value="ECO:0007669"/>
    <property type="project" value="TreeGrafter"/>
</dbReference>
<dbReference type="Gene3D" id="1.10.10.60">
    <property type="entry name" value="Homeodomain-like"/>
    <property type="match status" value="1"/>
</dbReference>
<dbReference type="InterPro" id="IPR001005">
    <property type="entry name" value="SANT/Myb"/>
</dbReference>
<dbReference type="AlphaFoldDB" id="A0A3S5B7C2"/>
<feature type="domain" description="Myb-like" evidence="1">
    <location>
        <begin position="33"/>
        <end position="81"/>
    </location>
</feature>